<evidence type="ECO:0000313" key="4">
    <source>
        <dbReference type="Proteomes" id="UP000799537"/>
    </source>
</evidence>
<gene>
    <name evidence="3" type="ORF">M409DRAFT_19580</name>
</gene>
<feature type="compositionally biased region" description="Basic and acidic residues" evidence="1">
    <location>
        <begin position="260"/>
        <end position="270"/>
    </location>
</feature>
<feature type="transmembrane region" description="Helical" evidence="2">
    <location>
        <begin position="54"/>
        <end position="79"/>
    </location>
</feature>
<sequence>MARLPTSHTPQLEAPPTNLPYKSHPIYHLRRLLLIVSLLGVFLCFISGDPYALTIFFACVFVLAVSIFFVLCDLTAYALKKAQSPDHDPQWPKIIFMVGDVILAVVLQFAFWTAIATLENRGPYYGSTTCPAYAALTPLICSILHAVSFWKELMARCEKKWLLRLSLEPCPRCGYHETAENETDQQARQPPPSNTFPYVGPSASYQPPTVTTPTVSDSMMEEGLLIGPELTKNYGAVETTEPTVGEPAEVVVGKGKKKRVVEGSVRKDDA</sequence>
<evidence type="ECO:0000313" key="3">
    <source>
        <dbReference type="EMBL" id="KAF2169965.1"/>
    </source>
</evidence>
<dbReference type="EMBL" id="ML993586">
    <property type="protein sequence ID" value="KAF2169965.1"/>
    <property type="molecule type" value="Genomic_DNA"/>
</dbReference>
<feature type="region of interest" description="Disordered" evidence="1">
    <location>
        <begin position="180"/>
        <end position="216"/>
    </location>
</feature>
<keyword evidence="2" id="KW-0472">Membrane</keyword>
<keyword evidence="2" id="KW-1133">Transmembrane helix</keyword>
<evidence type="ECO:0000256" key="1">
    <source>
        <dbReference type="SAM" id="MobiDB-lite"/>
    </source>
</evidence>
<organism evidence="3 4">
    <name type="scientific">Zasmidium cellare ATCC 36951</name>
    <dbReference type="NCBI Taxonomy" id="1080233"/>
    <lineage>
        <taxon>Eukaryota</taxon>
        <taxon>Fungi</taxon>
        <taxon>Dikarya</taxon>
        <taxon>Ascomycota</taxon>
        <taxon>Pezizomycotina</taxon>
        <taxon>Dothideomycetes</taxon>
        <taxon>Dothideomycetidae</taxon>
        <taxon>Mycosphaerellales</taxon>
        <taxon>Mycosphaerellaceae</taxon>
        <taxon>Zasmidium</taxon>
    </lineage>
</organism>
<dbReference type="OrthoDB" id="3870692at2759"/>
<protein>
    <submittedName>
        <fullName evidence="3">Uncharacterized protein</fullName>
    </submittedName>
</protein>
<feature type="region of interest" description="Disordered" evidence="1">
    <location>
        <begin position="231"/>
        <end position="270"/>
    </location>
</feature>
<keyword evidence="4" id="KW-1185">Reference proteome</keyword>
<proteinExistence type="predicted"/>
<accession>A0A6A6CSB7</accession>
<dbReference type="GeneID" id="54558277"/>
<feature type="transmembrane region" description="Helical" evidence="2">
    <location>
        <begin position="91"/>
        <end position="112"/>
    </location>
</feature>
<dbReference type="AlphaFoldDB" id="A0A6A6CSB7"/>
<name>A0A6A6CSB7_ZASCE</name>
<keyword evidence="2" id="KW-0812">Transmembrane</keyword>
<feature type="transmembrane region" description="Helical" evidence="2">
    <location>
        <begin position="132"/>
        <end position="150"/>
    </location>
</feature>
<evidence type="ECO:0000256" key="2">
    <source>
        <dbReference type="SAM" id="Phobius"/>
    </source>
</evidence>
<feature type="transmembrane region" description="Helical" evidence="2">
    <location>
        <begin position="32"/>
        <end position="48"/>
    </location>
</feature>
<reference evidence="3" key="1">
    <citation type="journal article" date="2020" name="Stud. Mycol.">
        <title>101 Dothideomycetes genomes: a test case for predicting lifestyles and emergence of pathogens.</title>
        <authorList>
            <person name="Haridas S."/>
            <person name="Albert R."/>
            <person name="Binder M."/>
            <person name="Bloem J."/>
            <person name="Labutti K."/>
            <person name="Salamov A."/>
            <person name="Andreopoulos B."/>
            <person name="Baker S."/>
            <person name="Barry K."/>
            <person name="Bills G."/>
            <person name="Bluhm B."/>
            <person name="Cannon C."/>
            <person name="Castanera R."/>
            <person name="Culley D."/>
            <person name="Daum C."/>
            <person name="Ezra D."/>
            <person name="Gonzalez J."/>
            <person name="Henrissat B."/>
            <person name="Kuo A."/>
            <person name="Liang C."/>
            <person name="Lipzen A."/>
            <person name="Lutzoni F."/>
            <person name="Magnuson J."/>
            <person name="Mondo S."/>
            <person name="Nolan M."/>
            <person name="Ohm R."/>
            <person name="Pangilinan J."/>
            <person name="Park H.-J."/>
            <person name="Ramirez L."/>
            <person name="Alfaro M."/>
            <person name="Sun H."/>
            <person name="Tritt A."/>
            <person name="Yoshinaga Y."/>
            <person name="Zwiers L.-H."/>
            <person name="Turgeon B."/>
            <person name="Goodwin S."/>
            <person name="Spatafora J."/>
            <person name="Crous P."/>
            <person name="Grigoriev I."/>
        </authorList>
    </citation>
    <scope>NUCLEOTIDE SEQUENCE</scope>
    <source>
        <strain evidence="3">ATCC 36951</strain>
    </source>
</reference>
<dbReference type="RefSeq" id="XP_033670854.1">
    <property type="nucleotide sequence ID" value="XM_033805005.1"/>
</dbReference>
<dbReference type="Proteomes" id="UP000799537">
    <property type="component" value="Unassembled WGS sequence"/>
</dbReference>